<comment type="caution">
    <text evidence="2">The sequence shown here is derived from an EMBL/GenBank/DDBJ whole genome shotgun (WGS) entry which is preliminary data.</text>
</comment>
<evidence type="ECO:0000313" key="4">
    <source>
        <dbReference type="Proteomes" id="UP000013248"/>
    </source>
</evidence>
<protein>
    <submittedName>
        <fullName evidence="2">Uncharacterized protein</fullName>
    </submittedName>
</protein>
<sequence length="99" mass="11483">MKEKIDMHDWSLISIHIDWAESSLKVQLRNNQSEDVALIAEKFKNFHIANHNEWGKSISINQILDFSILENGNSRIIIEIQSGDLFEIEAKKITFPFIS</sequence>
<organism evidence="2 4">
    <name type="scientific">Acinetobacter modestus</name>
    <dbReference type="NCBI Taxonomy" id="1776740"/>
    <lineage>
        <taxon>Bacteria</taxon>
        <taxon>Pseudomonadati</taxon>
        <taxon>Pseudomonadota</taxon>
        <taxon>Gammaproteobacteria</taxon>
        <taxon>Moraxellales</taxon>
        <taxon>Moraxellaceae</taxon>
        <taxon>Acinetobacter</taxon>
    </lineage>
</organism>
<proteinExistence type="predicted"/>
<name>N8PPG9_9GAMM</name>
<evidence type="ECO:0000313" key="3">
    <source>
        <dbReference type="Proteomes" id="UP000013190"/>
    </source>
</evidence>
<dbReference type="STRING" id="1217705.F900_03049"/>
<dbReference type="AlphaFoldDB" id="N8PPG9"/>
<reference evidence="1 3" key="3">
    <citation type="journal article" date="2016" name="Int. J. Syst. Evol. Microbiol.">
        <title>Taxonomy of haemolytic and/or proteolytic strains of the genus Acinetobacter with the proposal of Acinetobacter courvalinii sp. nov. (genomic species 14 sensu Bouvet &amp; Jeanjean), Acinetobacter dispersus sp. nov. (genomic species 17), Acinetobacter modestus sp. nov., Acinetobacter proteolyticus sp. nov. and Acinetobacter vivianii sp. nov.</title>
        <authorList>
            <person name="Nemec A."/>
            <person name="Radolfova-Krizova L."/>
            <person name="Maixnerova M."/>
            <person name="Vrestiakova E."/>
            <person name="Jezek P."/>
            <person name="Sedo O."/>
        </authorList>
    </citation>
    <scope>NUCLEOTIDE SEQUENCE [LARGE SCALE GENOMIC DNA]</scope>
    <source>
        <strain evidence="1 3">NIPH 236</strain>
    </source>
</reference>
<dbReference type="Proteomes" id="UP000013248">
    <property type="component" value="Unassembled WGS sequence"/>
</dbReference>
<evidence type="ECO:0000313" key="2">
    <source>
        <dbReference type="EMBL" id="ENW98956.1"/>
    </source>
</evidence>
<reference evidence="3" key="2">
    <citation type="submission" date="2013-02" db="EMBL/GenBank/DDBJ databases">
        <title>The Genome Sequence of Acinetobacter sp. NIPH 236.</title>
        <authorList>
            <consortium name="The Broad Institute Genome Sequencing Platform"/>
            <consortium name="The Broad Institute Genome Sequencing Center for Infectious Disease"/>
            <person name="Cerqueira G."/>
            <person name="Feldgarden M."/>
            <person name="Courvalin P."/>
            <person name="Perichon B."/>
            <person name="Grillot-Courvalin C."/>
            <person name="Clermont D."/>
            <person name="Rocha E."/>
            <person name="Yoon E.-J."/>
            <person name="Nemec A."/>
            <person name="Walker B."/>
            <person name="Young S.K."/>
            <person name="Zeng Q."/>
            <person name="Gargeya S."/>
            <person name="Fitzgerald M."/>
            <person name="Haas B."/>
            <person name="Abouelleil A."/>
            <person name="Alvarado L."/>
            <person name="Arachchi H.M."/>
            <person name="Berlin A.M."/>
            <person name="Chapman S.B."/>
            <person name="Dewar J."/>
            <person name="Goldberg J."/>
            <person name="Griggs A."/>
            <person name="Gujja S."/>
            <person name="Hansen M."/>
            <person name="Howarth C."/>
            <person name="Imamovic A."/>
            <person name="Larimer J."/>
            <person name="McCowan C."/>
            <person name="Murphy C."/>
            <person name="Neiman D."/>
            <person name="Pearson M."/>
            <person name="Priest M."/>
            <person name="Roberts A."/>
            <person name="Saif S."/>
            <person name="Shea T."/>
            <person name="Sisk P."/>
            <person name="Sykes S."/>
            <person name="Wortman J."/>
            <person name="Nusbaum C."/>
            <person name="Birren B."/>
        </authorList>
    </citation>
    <scope>NUCLEOTIDE SEQUENCE [LARGE SCALE GENOMIC DNA]</scope>
    <source>
        <strain evidence="3">NIPH 236</strain>
    </source>
</reference>
<dbReference type="RefSeq" id="WP_004659488.1">
    <property type="nucleotide sequence ID" value="NZ_BMDV01000009.1"/>
</dbReference>
<dbReference type="EMBL" id="APOJ01000015">
    <property type="protein sequence ID" value="ENU28446.1"/>
    <property type="molecule type" value="Genomic_DNA"/>
</dbReference>
<evidence type="ECO:0000313" key="1">
    <source>
        <dbReference type="EMBL" id="ENU28446.1"/>
    </source>
</evidence>
<keyword evidence="3" id="KW-1185">Reference proteome</keyword>
<accession>N8PPG9</accession>
<reference evidence="2 4" key="1">
    <citation type="submission" date="2013-02" db="EMBL/GenBank/DDBJ databases">
        <title>The Genome Sequence of Acinetobacter sp. ANC 3862.</title>
        <authorList>
            <consortium name="The Broad Institute Genome Sequencing Platform"/>
            <consortium name="The Broad Institute Genome Sequencing Center for Infectious Disease"/>
            <person name="Cerqueira G."/>
            <person name="Feldgarden M."/>
            <person name="Courvalin P."/>
            <person name="Perichon B."/>
            <person name="Grillot-Courvalin C."/>
            <person name="Clermont D."/>
            <person name="Rocha E."/>
            <person name="Yoon E.-J."/>
            <person name="Nemec A."/>
            <person name="Walker B."/>
            <person name="Young S.K."/>
            <person name="Zeng Q."/>
            <person name="Gargeya S."/>
            <person name="Fitzgerald M."/>
            <person name="Haas B."/>
            <person name="Abouelleil A."/>
            <person name="Alvarado L."/>
            <person name="Arachchi H.M."/>
            <person name="Berlin A.M."/>
            <person name="Chapman S.B."/>
            <person name="Dewar J."/>
            <person name="Goldberg J."/>
            <person name="Griggs A."/>
            <person name="Gujja S."/>
            <person name="Hansen M."/>
            <person name="Howarth C."/>
            <person name="Imamovic A."/>
            <person name="Larimer J."/>
            <person name="McCowan C."/>
            <person name="Murphy C."/>
            <person name="Neiman D."/>
            <person name="Pearson M."/>
            <person name="Priest M."/>
            <person name="Roberts A."/>
            <person name="Saif S."/>
            <person name="Shea T."/>
            <person name="Sisk P."/>
            <person name="Sykes S."/>
            <person name="Wortman J."/>
            <person name="Nusbaum C."/>
            <person name="Birren B."/>
        </authorList>
    </citation>
    <scope>NUCLEOTIDE SEQUENCE [LARGE SCALE GENOMIC DNA]</scope>
    <source>
        <strain evidence="2 4">ANC 3862</strain>
    </source>
</reference>
<dbReference type="HOGENOM" id="CLU_2409908_0_0_6"/>
<dbReference type="EMBL" id="APRP01000031">
    <property type="protein sequence ID" value="ENW98956.1"/>
    <property type="molecule type" value="Genomic_DNA"/>
</dbReference>
<dbReference type="GeneID" id="92833995"/>
<accession>N9N836</accession>
<dbReference type="PATRIC" id="fig|1217705.3.peg.2958"/>
<dbReference type="Proteomes" id="UP000013190">
    <property type="component" value="Unassembled WGS sequence"/>
</dbReference>
<gene>
    <name evidence="2" type="ORF">F900_03049</name>
    <name evidence="1" type="ORF">F992_00564</name>
</gene>